<dbReference type="AlphaFoldDB" id="A0A2S4HCG6"/>
<dbReference type="PANTHER" id="PTHR30273">
    <property type="entry name" value="PERIPLASMIC SIGNAL SENSOR AND SIGMA FACTOR ACTIVATOR FECR-RELATED"/>
    <property type="match status" value="1"/>
</dbReference>
<dbReference type="GO" id="GO:0016989">
    <property type="term" value="F:sigma factor antagonist activity"/>
    <property type="evidence" value="ECO:0007669"/>
    <property type="project" value="TreeGrafter"/>
</dbReference>
<sequence>MSITLERKVLEEAADWLIKMQEDLMDDAEINRFKQWLALSNAHRLAWQRAEKITTKLGTLPPSIGMATLDRPSKPERREAVAKLALFIAAAPVGWSVWDITHKQLHIADYRTRVGEQQKVTIADGSQITLNTDTAIDVSFSNEQRLIMLRKGEIYIETSHRNDPRPFLVSSVQGQLRALGTRFSVRQFTNTSHLAVLKGAVEVTPANGPAVVITAGQQTTFDALQTDNIIPADDLSAAWTNGMLMADAMPLQTLCDDLSRFRNSRLRVEPAIANLAVSGAFPLSDTNKALDMLAATYPITVNKALFGYMTTLSPKD</sequence>
<keyword evidence="3" id="KW-0418">Kinase</keyword>
<evidence type="ECO:0000313" key="3">
    <source>
        <dbReference type="EMBL" id="POP51381.1"/>
    </source>
</evidence>
<protein>
    <submittedName>
        <fullName evidence="3">Histidine kinase</fullName>
    </submittedName>
</protein>
<dbReference type="RefSeq" id="WP_103685716.1">
    <property type="nucleotide sequence ID" value="NZ_PQGG01000040.1"/>
</dbReference>
<proteinExistence type="predicted"/>
<dbReference type="Pfam" id="PF04773">
    <property type="entry name" value="FecR"/>
    <property type="match status" value="1"/>
</dbReference>
<reference evidence="3" key="1">
    <citation type="submission" date="2018-01" db="EMBL/GenBank/DDBJ databases">
        <authorList>
            <person name="Yu X.-D."/>
        </authorList>
    </citation>
    <scope>NUCLEOTIDE SEQUENCE</scope>
    <source>
        <strain evidence="3">ZX-21</strain>
    </source>
</reference>
<dbReference type="PANTHER" id="PTHR30273:SF2">
    <property type="entry name" value="PROTEIN FECR"/>
    <property type="match status" value="1"/>
</dbReference>
<dbReference type="Gene3D" id="2.60.120.1440">
    <property type="match status" value="1"/>
</dbReference>
<dbReference type="Proteomes" id="UP000237222">
    <property type="component" value="Unassembled WGS sequence"/>
</dbReference>
<evidence type="ECO:0000259" key="1">
    <source>
        <dbReference type="Pfam" id="PF04773"/>
    </source>
</evidence>
<dbReference type="OrthoDB" id="9771237at2"/>
<evidence type="ECO:0000313" key="4">
    <source>
        <dbReference type="Proteomes" id="UP000237222"/>
    </source>
</evidence>
<dbReference type="Pfam" id="PF16220">
    <property type="entry name" value="DUF4880"/>
    <property type="match status" value="1"/>
</dbReference>
<dbReference type="EMBL" id="PQGG01000040">
    <property type="protein sequence ID" value="POP51381.1"/>
    <property type="molecule type" value="Genomic_DNA"/>
</dbReference>
<feature type="domain" description="FecR N-terminal" evidence="2">
    <location>
        <begin position="11"/>
        <end position="52"/>
    </location>
</feature>
<comment type="caution">
    <text evidence="3">The sequence shown here is derived from an EMBL/GenBank/DDBJ whole genome shotgun (WGS) entry which is preliminary data.</text>
</comment>
<name>A0A2S4HCG6_9GAMM</name>
<evidence type="ECO:0000259" key="2">
    <source>
        <dbReference type="Pfam" id="PF16220"/>
    </source>
</evidence>
<dbReference type="GO" id="GO:0016301">
    <property type="term" value="F:kinase activity"/>
    <property type="evidence" value="ECO:0007669"/>
    <property type="project" value="UniProtKB-KW"/>
</dbReference>
<dbReference type="InterPro" id="IPR032623">
    <property type="entry name" value="FecR_N"/>
</dbReference>
<dbReference type="PIRSF" id="PIRSF018266">
    <property type="entry name" value="FecR"/>
    <property type="match status" value="1"/>
</dbReference>
<feature type="domain" description="FecR protein" evidence="1">
    <location>
        <begin position="109"/>
        <end position="202"/>
    </location>
</feature>
<organism evidence="3 4">
    <name type="scientific">Zhongshania marina</name>
    <dbReference type="NCBI Taxonomy" id="2304603"/>
    <lineage>
        <taxon>Bacteria</taxon>
        <taxon>Pseudomonadati</taxon>
        <taxon>Pseudomonadota</taxon>
        <taxon>Gammaproteobacteria</taxon>
        <taxon>Cellvibrionales</taxon>
        <taxon>Spongiibacteraceae</taxon>
        <taxon>Zhongshania</taxon>
    </lineage>
</organism>
<gene>
    <name evidence="3" type="ORF">C0068_17230</name>
</gene>
<dbReference type="InterPro" id="IPR006860">
    <property type="entry name" value="FecR"/>
</dbReference>
<dbReference type="InterPro" id="IPR012373">
    <property type="entry name" value="Ferrdict_sens_TM"/>
</dbReference>
<accession>A0A2S4HCG6</accession>
<keyword evidence="3" id="KW-0808">Transferase</keyword>